<geneLocation type="plasmid" evidence="2 3">
    <name>unnamed6</name>
</geneLocation>
<accession>A0ABY5WRA1</accession>
<keyword evidence="2" id="KW-0614">Plasmid</keyword>
<dbReference type="Proteomes" id="UP001058514">
    <property type="component" value="Plasmid unnamed6"/>
</dbReference>
<organism evidence="2 3">
    <name type="scientific">Leisingera aquaemixtae</name>
    <dbReference type="NCBI Taxonomy" id="1396826"/>
    <lineage>
        <taxon>Bacteria</taxon>
        <taxon>Pseudomonadati</taxon>
        <taxon>Pseudomonadota</taxon>
        <taxon>Alphaproteobacteria</taxon>
        <taxon>Rhodobacterales</taxon>
        <taxon>Roseobacteraceae</taxon>
        <taxon>Leisingera</taxon>
    </lineage>
</organism>
<dbReference type="Gene3D" id="2.40.50.90">
    <property type="match status" value="1"/>
</dbReference>
<evidence type="ECO:0000313" key="3">
    <source>
        <dbReference type="Proteomes" id="UP001058514"/>
    </source>
</evidence>
<reference evidence="2" key="1">
    <citation type="submission" date="2021-08" db="EMBL/GenBank/DDBJ databases">
        <authorList>
            <person name="Nwanade C."/>
            <person name="Wang M."/>
            <person name="Masoudi A."/>
            <person name="Yu Z."/>
            <person name="Liu J."/>
        </authorList>
    </citation>
    <scope>NUCLEOTIDE SEQUENCE</scope>
    <source>
        <strain evidence="2">S166</strain>
        <plasmid evidence="2">unnamed6</plasmid>
    </source>
</reference>
<dbReference type="SMART" id="SM00318">
    <property type="entry name" value="SNc"/>
    <property type="match status" value="1"/>
</dbReference>
<dbReference type="InterPro" id="IPR016071">
    <property type="entry name" value="Staphylococal_nuclease_OB-fold"/>
</dbReference>
<sequence>MIKWGLTIRASGMCLAVLGGLLFIAPNVERIAGGKIYGPFVPNIIDGDTLGNGTERFRLVGVDSCEMGQPIRFSDQEGQLNCGYFARAFVEAFIGGQEVTCYDQGAGSYERIVARCFVGDGWPSMETDIGAFAIYSGWAVPTEHAGVLFQARYLMEYMMAKAARRGTWNGSSVLPSIWRAANKNLE</sequence>
<dbReference type="SUPFAM" id="SSF50199">
    <property type="entry name" value="Staphylococcal nuclease"/>
    <property type="match status" value="1"/>
</dbReference>
<name>A0ABY5WRA1_9RHOB</name>
<dbReference type="RefSeq" id="WP_259966469.1">
    <property type="nucleotide sequence ID" value="NZ_CP081057.1"/>
</dbReference>
<evidence type="ECO:0000259" key="1">
    <source>
        <dbReference type="SMART" id="SM00318"/>
    </source>
</evidence>
<protein>
    <submittedName>
        <fullName evidence="2">Thermonuclease family protein</fullName>
    </submittedName>
</protein>
<proteinExistence type="predicted"/>
<dbReference type="InterPro" id="IPR035437">
    <property type="entry name" value="SNase_OB-fold_sf"/>
</dbReference>
<dbReference type="EMBL" id="CP081057">
    <property type="protein sequence ID" value="UWQ44057.1"/>
    <property type="molecule type" value="Genomic_DNA"/>
</dbReference>
<feature type="domain" description="TNase-like" evidence="1">
    <location>
        <begin position="34"/>
        <end position="170"/>
    </location>
</feature>
<evidence type="ECO:0000313" key="2">
    <source>
        <dbReference type="EMBL" id="UWQ44057.1"/>
    </source>
</evidence>
<gene>
    <name evidence="2" type="ORF">K3718_21430</name>
</gene>
<keyword evidence="3" id="KW-1185">Reference proteome</keyword>